<evidence type="ECO:0008006" key="4">
    <source>
        <dbReference type="Google" id="ProtNLM"/>
    </source>
</evidence>
<feature type="signal peptide" evidence="1">
    <location>
        <begin position="1"/>
        <end position="20"/>
    </location>
</feature>
<dbReference type="EMBL" id="QOVI01000002">
    <property type="protein sequence ID" value="RXG16668.1"/>
    <property type="molecule type" value="Genomic_DNA"/>
</dbReference>
<name>A0A4Q0NXM4_9FLAO</name>
<dbReference type="RefSeq" id="WP_128760336.1">
    <property type="nucleotide sequence ID" value="NZ_QOVI01000002.1"/>
</dbReference>
<feature type="chain" id="PRO_5020352817" description="MORN repeat protein" evidence="1">
    <location>
        <begin position="21"/>
        <end position="183"/>
    </location>
</feature>
<organism evidence="2 3">
    <name type="scientific">Leeuwenhoekiella aestuarii</name>
    <dbReference type="NCBI Taxonomy" id="2249426"/>
    <lineage>
        <taxon>Bacteria</taxon>
        <taxon>Pseudomonadati</taxon>
        <taxon>Bacteroidota</taxon>
        <taxon>Flavobacteriia</taxon>
        <taxon>Flavobacteriales</taxon>
        <taxon>Flavobacteriaceae</taxon>
        <taxon>Leeuwenhoekiella</taxon>
    </lineage>
</organism>
<dbReference type="AlphaFoldDB" id="A0A4Q0NXM4"/>
<dbReference type="Proteomes" id="UP000289821">
    <property type="component" value="Unassembled WGS sequence"/>
</dbReference>
<evidence type="ECO:0000313" key="3">
    <source>
        <dbReference type="Proteomes" id="UP000289821"/>
    </source>
</evidence>
<reference evidence="2 3" key="1">
    <citation type="submission" date="2018-07" db="EMBL/GenBank/DDBJ databases">
        <title>Leeuwenhoekiella genomics.</title>
        <authorList>
            <person name="Tahon G."/>
            <person name="Willems A."/>
        </authorList>
    </citation>
    <scope>NUCLEOTIDE SEQUENCE [LARGE SCALE GENOMIC DNA]</scope>
    <source>
        <strain evidence="2 3">R-50232</strain>
    </source>
</reference>
<keyword evidence="1" id="KW-0732">Signal</keyword>
<accession>A0A4Q0NXM4</accession>
<sequence length="183" mass="20631">MKRTLFLVAASFLIGATAQASEHITTAEQNTSNSVRTYMQPVVFIEQGIEFLIYPDGTLDFNATPASIRLNGNHVRPVYYNPRDVYGTGANYRRGYVKYYQNGQVAQIGGITIGYLHNGQVNRIGDIPVNYKKGVLDKVGNLKIHYDRSGRIYKQTGSIYKGKKYKKEAVQIHTVYGDRSRRS</sequence>
<protein>
    <recommendedName>
        <fullName evidence="4">MORN repeat protein</fullName>
    </recommendedName>
</protein>
<dbReference type="OrthoDB" id="750023at2"/>
<evidence type="ECO:0000256" key="1">
    <source>
        <dbReference type="SAM" id="SignalP"/>
    </source>
</evidence>
<proteinExistence type="predicted"/>
<gene>
    <name evidence="2" type="ORF">DSM04_102249</name>
</gene>
<evidence type="ECO:0000313" key="2">
    <source>
        <dbReference type="EMBL" id="RXG16668.1"/>
    </source>
</evidence>
<comment type="caution">
    <text evidence="2">The sequence shown here is derived from an EMBL/GenBank/DDBJ whole genome shotgun (WGS) entry which is preliminary data.</text>
</comment>
<keyword evidence="3" id="KW-1185">Reference proteome</keyword>